<dbReference type="Proteomes" id="UP000256304">
    <property type="component" value="Unassembled WGS sequence"/>
</dbReference>
<dbReference type="OrthoDB" id="2593769at2"/>
<dbReference type="SUPFAM" id="SSF53098">
    <property type="entry name" value="Ribonuclease H-like"/>
    <property type="match status" value="1"/>
</dbReference>
<keyword evidence="2" id="KW-1185">Reference proteome</keyword>
<dbReference type="GO" id="GO:0003676">
    <property type="term" value="F:nucleic acid binding"/>
    <property type="evidence" value="ECO:0007669"/>
    <property type="project" value="InterPro"/>
</dbReference>
<dbReference type="RefSeq" id="WP_116187274.1">
    <property type="nucleotide sequence ID" value="NZ_QTTN01000001.1"/>
</dbReference>
<evidence type="ECO:0000313" key="1">
    <source>
        <dbReference type="EMBL" id="REE94566.1"/>
    </source>
</evidence>
<dbReference type="EMBL" id="QTTN01000001">
    <property type="protein sequence ID" value="REE94566.1"/>
    <property type="molecule type" value="Genomic_DNA"/>
</dbReference>
<proteinExistence type="predicted"/>
<sequence>MFVTTDRTASNHSYIKQAYATPSVRAHLVNSAIVSIYSDYSGAAGEAVHGAGCCLVYNRSMFVSGRQLAHDYERGSNFGEMLAIAFGVQLLTEALEQLVHTEAQLPKHAIVYSDCHAIMKLMSQPSFTKSYYEEARGEFTTACQQLQAKFPSIGVEVKYIGKHKQGNPLHRLAHNAARKAIGKG</sequence>
<organism evidence="1 2">
    <name type="scientific">Paenibacillus taihuensis</name>
    <dbReference type="NCBI Taxonomy" id="1156355"/>
    <lineage>
        <taxon>Bacteria</taxon>
        <taxon>Bacillati</taxon>
        <taxon>Bacillota</taxon>
        <taxon>Bacilli</taxon>
        <taxon>Bacillales</taxon>
        <taxon>Paenibacillaceae</taxon>
        <taxon>Paenibacillus</taxon>
    </lineage>
</organism>
<dbReference type="Gene3D" id="3.30.420.10">
    <property type="entry name" value="Ribonuclease H-like superfamily/Ribonuclease H"/>
    <property type="match status" value="1"/>
</dbReference>
<protein>
    <submittedName>
        <fullName evidence="1">Uncharacterized protein</fullName>
    </submittedName>
</protein>
<comment type="caution">
    <text evidence="1">The sequence shown here is derived from an EMBL/GenBank/DDBJ whole genome shotgun (WGS) entry which is preliminary data.</text>
</comment>
<gene>
    <name evidence="1" type="ORF">A8990_101362</name>
</gene>
<accession>A0A3D9SF86</accession>
<evidence type="ECO:0000313" key="2">
    <source>
        <dbReference type="Proteomes" id="UP000256304"/>
    </source>
</evidence>
<reference evidence="1 2" key="1">
    <citation type="submission" date="2018-08" db="EMBL/GenBank/DDBJ databases">
        <title>Genomic Encyclopedia of Type Strains, Phase III (KMG-III): the genomes of soil and plant-associated and newly described type strains.</title>
        <authorList>
            <person name="Whitman W."/>
        </authorList>
    </citation>
    <scope>NUCLEOTIDE SEQUENCE [LARGE SCALE GENOMIC DNA]</scope>
    <source>
        <strain evidence="1 2">CGMCC 1.10966</strain>
    </source>
</reference>
<dbReference type="InterPro" id="IPR012337">
    <property type="entry name" value="RNaseH-like_sf"/>
</dbReference>
<dbReference type="AlphaFoldDB" id="A0A3D9SF86"/>
<dbReference type="InterPro" id="IPR036397">
    <property type="entry name" value="RNaseH_sf"/>
</dbReference>
<name>A0A3D9SF86_9BACL</name>